<dbReference type="InterPro" id="IPR049251">
    <property type="entry name" value="DUF6884"/>
</dbReference>
<dbReference type="EMBL" id="CP037968">
    <property type="protein sequence ID" value="QYZ78050.1"/>
    <property type="molecule type" value="Genomic_DNA"/>
</dbReference>
<dbReference type="AlphaFoldDB" id="A0A8G0ZYE5"/>
<feature type="domain" description="DUF6884" evidence="1">
    <location>
        <begin position="422"/>
        <end position="532"/>
    </location>
</feature>
<keyword evidence="3" id="KW-1185">Reference proteome</keyword>
<dbReference type="Pfam" id="PF21818">
    <property type="entry name" value="DUF6884"/>
    <property type="match status" value="1"/>
</dbReference>
<evidence type="ECO:0000259" key="1">
    <source>
        <dbReference type="Pfam" id="PF21818"/>
    </source>
</evidence>
<dbReference type="RefSeq" id="WP_220681788.1">
    <property type="nucleotide sequence ID" value="NZ_CP037968.1"/>
</dbReference>
<organism evidence="2 3">
    <name type="scientific">Methanofollis formosanus</name>
    <dbReference type="NCBI Taxonomy" id="299308"/>
    <lineage>
        <taxon>Archaea</taxon>
        <taxon>Methanobacteriati</taxon>
        <taxon>Methanobacteriota</taxon>
        <taxon>Stenosarchaea group</taxon>
        <taxon>Methanomicrobia</taxon>
        <taxon>Methanomicrobiales</taxon>
        <taxon>Methanomicrobiaceae</taxon>
        <taxon>Methanofollis</taxon>
    </lineage>
</organism>
<gene>
    <name evidence="2" type="ORF">E2N92_00695</name>
</gene>
<accession>A0A8G0ZYE5</accession>
<proteinExistence type="predicted"/>
<dbReference type="NCBIfam" id="NF041059">
    <property type="entry name" value="DpdA"/>
    <property type="match status" value="1"/>
</dbReference>
<dbReference type="InterPro" id="IPR036511">
    <property type="entry name" value="TGT-like_sf"/>
</dbReference>
<dbReference type="InterPro" id="IPR053537">
    <property type="entry name" value="DNA-guanine_TGase"/>
</dbReference>
<reference evidence="2" key="1">
    <citation type="journal article" date="2005" name="Int. J. Syst. Evol. Microbiol.">
        <title>Methanofollis formosanus sp. nov., isolated from a fish pond.</title>
        <authorList>
            <person name="Wu S.Y."/>
            <person name="Chen S.C."/>
            <person name="Lai M.C."/>
        </authorList>
    </citation>
    <scope>NUCLEOTIDE SEQUENCE</scope>
    <source>
        <strain evidence="2">ML15</strain>
    </source>
</reference>
<evidence type="ECO:0000313" key="3">
    <source>
        <dbReference type="Proteomes" id="UP000826709"/>
    </source>
</evidence>
<dbReference type="Gene3D" id="3.20.20.105">
    <property type="entry name" value="Queuine tRNA-ribosyltransferase-like"/>
    <property type="match status" value="1"/>
</dbReference>
<protein>
    <recommendedName>
        <fullName evidence="1">DUF6884 domain-containing protein</fullName>
    </recommendedName>
</protein>
<sequence length="565" mass="65590">MRYFIPDWDDRVDPEYDFLTDTHSNLHREDPNNDAYMWDLLGVENVPFDGVLVSVATAQENKKKYAAIKEKGIHQFFGLPDSFPIMADCGAFSYINEEVPPYQTSNILEIYSELGFNYGVSIDHLVVEAFKEKKDERMKITFQNGLAAFDEWKKKYRDDFQLLVSVQGYEINDYLRMYHKFLEYGITHMAIGGLVRSQTSEIVTLIDRIIADIKETNKTPEYLHFFGVARPNLFFRLKELEDLGVNVAFDSASYLRRAWLSSASSQMNYITQEQRGYAAIRVPQDKSSKNQESEGQRKTLGLEQACLRALRAYDRGEMILEDVMDVLETFIIVNDGKLELLEYYRRTLRDQPWKKCPCPICQKNGIETIVFRGNNRNRRRGFHNTISFYSLLNNESQWDRTYLGKDIETLDGFSKNQSVLVITGCTKNKCEIEEYRTIAAKDLYTGTLFTKVREYCERMGYDYRIISAKYALLKPDDQISTYEKVLRTRVDVDNIRPSVEEGLKPILKNYDTILVIAGAQYRDVLSHIIDDRFVFLKAKGIGDMMHKVSIAIPQVNLTLDEFIEE</sequence>
<evidence type="ECO:0000313" key="2">
    <source>
        <dbReference type="EMBL" id="QYZ78050.1"/>
    </source>
</evidence>
<name>A0A8G0ZYE5_9EURY</name>
<dbReference type="GO" id="GO:0006400">
    <property type="term" value="P:tRNA modification"/>
    <property type="evidence" value="ECO:0007669"/>
    <property type="project" value="InterPro"/>
</dbReference>
<dbReference type="OrthoDB" id="67059at2157"/>
<dbReference type="SUPFAM" id="SSF51713">
    <property type="entry name" value="tRNA-guanine transglycosylase"/>
    <property type="match status" value="1"/>
</dbReference>
<dbReference type="KEGG" id="mfk:E2N92_00695"/>
<dbReference type="Proteomes" id="UP000826709">
    <property type="component" value="Chromosome"/>
</dbReference>
<reference evidence="2" key="2">
    <citation type="submission" date="2019-03" db="EMBL/GenBank/DDBJ databases">
        <authorList>
            <person name="Chen S.-C."/>
            <person name="Wu S.-Y."/>
            <person name="Lai M.-C."/>
        </authorList>
    </citation>
    <scope>NUCLEOTIDE SEQUENCE</scope>
    <source>
        <strain evidence="2">ML15</strain>
    </source>
</reference>